<accession>A0ABV1VCZ7</accession>
<evidence type="ECO:0000256" key="1">
    <source>
        <dbReference type="SAM" id="SignalP"/>
    </source>
</evidence>
<organism evidence="2 3">
    <name type="scientific">Streptomyces flaveolus</name>
    <dbReference type="NCBI Taxonomy" id="67297"/>
    <lineage>
        <taxon>Bacteria</taxon>
        <taxon>Bacillati</taxon>
        <taxon>Actinomycetota</taxon>
        <taxon>Actinomycetes</taxon>
        <taxon>Kitasatosporales</taxon>
        <taxon>Streptomycetaceae</taxon>
        <taxon>Streptomyces</taxon>
    </lineage>
</organism>
<dbReference type="Proteomes" id="UP001490330">
    <property type="component" value="Unassembled WGS sequence"/>
</dbReference>
<evidence type="ECO:0000313" key="2">
    <source>
        <dbReference type="EMBL" id="MER6903916.1"/>
    </source>
</evidence>
<dbReference type="RefSeq" id="WP_350724245.1">
    <property type="nucleotide sequence ID" value="NZ_JBEPCO010000052.1"/>
</dbReference>
<reference evidence="2 3" key="1">
    <citation type="submission" date="2024-06" db="EMBL/GenBank/DDBJ databases">
        <title>The Natural Products Discovery Center: Release of the First 8490 Sequenced Strains for Exploring Actinobacteria Biosynthetic Diversity.</title>
        <authorList>
            <person name="Kalkreuter E."/>
            <person name="Kautsar S.A."/>
            <person name="Yang D."/>
            <person name="Bader C.D."/>
            <person name="Teijaro C.N."/>
            <person name="Fluegel L."/>
            <person name="Davis C.M."/>
            <person name="Simpson J.R."/>
            <person name="Lauterbach L."/>
            <person name="Steele A.D."/>
            <person name="Gui C."/>
            <person name="Meng S."/>
            <person name="Li G."/>
            <person name="Viehrig K."/>
            <person name="Ye F."/>
            <person name="Su P."/>
            <person name="Kiefer A.F."/>
            <person name="Nichols A."/>
            <person name="Cepeda A.J."/>
            <person name="Yan W."/>
            <person name="Fan B."/>
            <person name="Jiang Y."/>
            <person name="Adhikari A."/>
            <person name="Zheng C.-J."/>
            <person name="Schuster L."/>
            <person name="Cowan T.M."/>
            <person name="Smanski M.J."/>
            <person name="Chevrette M.G."/>
            <person name="De Carvalho L.P.S."/>
            <person name="Shen B."/>
        </authorList>
    </citation>
    <scope>NUCLEOTIDE SEQUENCE [LARGE SCALE GENOMIC DNA]</scope>
    <source>
        <strain evidence="2 3">NPDC000632</strain>
    </source>
</reference>
<gene>
    <name evidence="2" type="ORF">ABT322_09030</name>
</gene>
<evidence type="ECO:0000313" key="3">
    <source>
        <dbReference type="Proteomes" id="UP001490330"/>
    </source>
</evidence>
<keyword evidence="3" id="KW-1185">Reference proteome</keyword>
<feature type="chain" id="PRO_5045256523" description="Secreted protein" evidence="1">
    <location>
        <begin position="24"/>
        <end position="159"/>
    </location>
</feature>
<evidence type="ECO:0008006" key="4">
    <source>
        <dbReference type="Google" id="ProtNLM"/>
    </source>
</evidence>
<name>A0ABV1VCZ7_9ACTN</name>
<keyword evidence="1" id="KW-0732">Signal</keyword>
<feature type="signal peptide" evidence="1">
    <location>
        <begin position="1"/>
        <end position="23"/>
    </location>
</feature>
<comment type="caution">
    <text evidence="2">The sequence shown here is derived from an EMBL/GenBank/DDBJ whole genome shotgun (WGS) entry which is preliminary data.</text>
</comment>
<sequence length="159" mass="17206">MSRRRRTRTVLTLLTLVCGSLLATLPAGNAAAASRCVTNWSGYLCLNARMSGNYVSSASASLEYTREGDRCWIGGQLPPHETHFVFMYFTLYGTLADGSAFKQSGQGKCGDGEVGESYTVEHKTFAPARNFKSGSKLCLRADYQSPTTSDPTRACVTVP</sequence>
<proteinExistence type="predicted"/>
<protein>
    <recommendedName>
        <fullName evidence="4">Secreted protein</fullName>
    </recommendedName>
</protein>
<dbReference type="EMBL" id="JBEPCV010000005">
    <property type="protein sequence ID" value="MER6903916.1"/>
    <property type="molecule type" value="Genomic_DNA"/>
</dbReference>